<dbReference type="RefSeq" id="WP_191324915.1">
    <property type="nucleotide sequence ID" value="NZ_BMZP01000012.1"/>
</dbReference>
<name>A0ABV7V888_9SPHN</name>
<accession>A0ABV7V888</accession>
<evidence type="ECO:0000259" key="1">
    <source>
        <dbReference type="Pfam" id="PF12728"/>
    </source>
</evidence>
<dbReference type="InterPro" id="IPR041657">
    <property type="entry name" value="HTH_17"/>
</dbReference>
<keyword evidence="3" id="KW-1185">Reference proteome</keyword>
<dbReference type="Proteomes" id="UP001595683">
    <property type="component" value="Unassembled WGS sequence"/>
</dbReference>
<organism evidence="2 3">
    <name type="scientific">Novosphingobium pokkalii</name>
    <dbReference type="NCBI Taxonomy" id="1770194"/>
    <lineage>
        <taxon>Bacteria</taxon>
        <taxon>Pseudomonadati</taxon>
        <taxon>Pseudomonadota</taxon>
        <taxon>Alphaproteobacteria</taxon>
        <taxon>Sphingomonadales</taxon>
        <taxon>Sphingomonadaceae</taxon>
        <taxon>Novosphingobium</taxon>
    </lineage>
</organism>
<evidence type="ECO:0000313" key="3">
    <source>
        <dbReference type="Proteomes" id="UP001595683"/>
    </source>
</evidence>
<comment type="caution">
    <text evidence="2">The sequence shown here is derived from an EMBL/GenBank/DDBJ whole genome shotgun (WGS) entry which is preliminary data.</text>
</comment>
<gene>
    <name evidence="2" type="ORF">ACFOOT_19735</name>
</gene>
<feature type="domain" description="Helix-turn-helix" evidence="1">
    <location>
        <begin position="10"/>
        <end position="59"/>
    </location>
</feature>
<dbReference type="Pfam" id="PF12728">
    <property type="entry name" value="HTH_17"/>
    <property type="match status" value="1"/>
</dbReference>
<sequence>MTNTLPALMLLTANDVLRLSGYKSRSSLYRLIRQNRCPAPVSIGGSQIRWRAQDIEAWLGGLPQRVY</sequence>
<dbReference type="EMBL" id="JBHRYE010000049">
    <property type="protein sequence ID" value="MFC3673659.1"/>
    <property type="molecule type" value="Genomic_DNA"/>
</dbReference>
<dbReference type="Gene3D" id="1.10.238.160">
    <property type="match status" value="1"/>
</dbReference>
<evidence type="ECO:0000313" key="2">
    <source>
        <dbReference type="EMBL" id="MFC3673659.1"/>
    </source>
</evidence>
<protein>
    <submittedName>
        <fullName evidence="2">Helix-turn-helix transcriptional regulator</fullName>
    </submittedName>
</protein>
<reference evidence="3" key="1">
    <citation type="journal article" date="2019" name="Int. J. Syst. Evol. Microbiol.">
        <title>The Global Catalogue of Microorganisms (GCM) 10K type strain sequencing project: providing services to taxonomists for standard genome sequencing and annotation.</title>
        <authorList>
            <consortium name="The Broad Institute Genomics Platform"/>
            <consortium name="The Broad Institute Genome Sequencing Center for Infectious Disease"/>
            <person name="Wu L."/>
            <person name="Ma J."/>
        </authorList>
    </citation>
    <scope>NUCLEOTIDE SEQUENCE [LARGE SCALE GENOMIC DNA]</scope>
    <source>
        <strain evidence="3">KCTC 42224</strain>
    </source>
</reference>
<proteinExistence type="predicted"/>